<dbReference type="Proteomes" id="UP001162992">
    <property type="component" value="Chromosome 17"/>
</dbReference>
<gene>
    <name evidence="1" type="ORF">O6H91_17G000200</name>
</gene>
<organism evidence="1 2">
    <name type="scientific">Diphasiastrum complanatum</name>
    <name type="common">Issler's clubmoss</name>
    <name type="synonym">Lycopodium complanatum</name>
    <dbReference type="NCBI Taxonomy" id="34168"/>
    <lineage>
        <taxon>Eukaryota</taxon>
        <taxon>Viridiplantae</taxon>
        <taxon>Streptophyta</taxon>
        <taxon>Embryophyta</taxon>
        <taxon>Tracheophyta</taxon>
        <taxon>Lycopodiopsida</taxon>
        <taxon>Lycopodiales</taxon>
        <taxon>Lycopodiaceae</taxon>
        <taxon>Lycopodioideae</taxon>
        <taxon>Diphasiastrum</taxon>
    </lineage>
</organism>
<accession>A0ACC2B4F3</accession>
<dbReference type="EMBL" id="CM055108">
    <property type="protein sequence ID" value="KAJ7524312.1"/>
    <property type="molecule type" value="Genomic_DNA"/>
</dbReference>
<protein>
    <submittedName>
        <fullName evidence="1">Uncharacterized protein</fullName>
    </submittedName>
</protein>
<evidence type="ECO:0000313" key="1">
    <source>
        <dbReference type="EMBL" id="KAJ7524312.1"/>
    </source>
</evidence>
<proteinExistence type="predicted"/>
<comment type="caution">
    <text evidence="1">The sequence shown here is derived from an EMBL/GenBank/DDBJ whole genome shotgun (WGS) entry which is preliminary data.</text>
</comment>
<keyword evidence="2" id="KW-1185">Reference proteome</keyword>
<reference evidence="2" key="1">
    <citation type="journal article" date="2024" name="Proc. Natl. Acad. Sci. U.S.A.">
        <title>Extraordinary preservation of gene collinearity over three hundred million years revealed in homosporous lycophytes.</title>
        <authorList>
            <person name="Li C."/>
            <person name="Wickell D."/>
            <person name="Kuo L.Y."/>
            <person name="Chen X."/>
            <person name="Nie B."/>
            <person name="Liao X."/>
            <person name="Peng D."/>
            <person name="Ji J."/>
            <person name="Jenkins J."/>
            <person name="Williams M."/>
            <person name="Shu S."/>
            <person name="Plott C."/>
            <person name="Barry K."/>
            <person name="Rajasekar S."/>
            <person name="Grimwood J."/>
            <person name="Han X."/>
            <person name="Sun S."/>
            <person name="Hou Z."/>
            <person name="He W."/>
            <person name="Dai G."/>
            <person name="Sun C."/>
            <person name="Schmutz J."/>
            <person name="Leebens-Mack J.H."/>
            <person name="Li F.W."/>
            <person name="Wang L."/>
        </authorList>
    </citation>
    <scope>NUCLEOTIDE SEQUENCE [LARGE SCALE GENOMIC DNA]</scope>
    <source>
        <strain evidence="2">cv. PW_Plant_1</strain>
    </source>
</reference>
<sequence>MGALDDSSGSNSEVKKTVQAKVYYDRKTEQARIHKLEQIIFSGKRSSNAAALASGRPQKPLGESSTTPINVVEEEGLVPLATGVDVQWESRRVPNTCENTGLNCLTKELKEALEIALVDMKREIVRMQLDLETALKDLNSNKQQIKQLAQKLEEKPLNLEQQCIQQMDNLKQSFSERVTYNNEVRIVTLQIRFYKLRI</sequence>
<evidence type="ECO:0000313" key="2">
    <source>
        <dbReference type="Proteomes" id="UP001162992"/>
    </source>
</evidence>
<name>A0ACC2B4F3_DIPCM</name>